<keyword evidence="8" id="KW-0067">ATP-binding</keyword>
<dbReference type="InterPro" id="IPR050647">
    <property type="entry name" value="Plant_LRR-RLKs"/>
</dbReference>
<keyword evidence="6" id="KW-0677">Repeat</keyword>
<feature type="transmembrane region" description="Helical" evidence="13">
    <location>
        <begin position="451"/>
        <end position="475"/>
    </location>
</feature>
<keyword evidence="5 14" id="KW-0732">Signal</keyword>
<comment type="subcellular location">
    <subcellularLocation>
        <location evidence="2">Cell membrane</location>
    </subcellularLocation>
    <subcellularLocation>
        <location evidence="1">Membrane</location>
        <topology evidence="1">Single-pass membrane protein</topology>
    </subcellularLocation>
</comment>
<keyword evidence="7" id="KW-0547">Nucleotide-binding</keyword>
<gene>
    <name evidence="16" type="ORF">COCNU_05G001130</name>
</gene>
<dbReference type="InterPro" id="IPR011009">
    <property type="entry name" value="Kinase-like_dom_sf"/>
</dbReference>
<dbReference type="Gene3D" id="3.80.10.10">
    <property type="entry name" value="Ribonuclease Inhibitor"/>
    <property type="match status" value="3"/>
</dbReference>
<keyword evidence="11" id="KW-0325">Glycoprotein</keyword>
<dbReference type="GO" id="GO:0033612">
    <property type="term" value="F:receptor serine/threonine kinase binding"/>
    <property type="evidence" value="ECO:0007669"/>
    <property type="project" value="TreeGrafter"/>
</dbReference>
<dbReference type="PANTHER" id="PTHR48056:SF81">
    <property type="entry name" value="RECEPTOR PROTEIN-TYROSINE KINASE CEPR1"/>
    <property type="match status" value="1"/>
</dbReference>
<protein>
    <submittedName>
        <fullName evidence="16">Putative LRR receptor-like serine/threonine-protein kinase</fullName>
    </submittedName>
</protein>
<dbReference type="FunFam" id="3.80.10.10:FF:000041">
    <property type="entry name" value="LRR receptor-like serine/threonine-protein kinase ERECTA"/>
    <property type="match status" value="1"/>
</dbReference>
<dbReference type="InterPro" id="IPR001245">
    <property type="entry name" value="Ser-Thr/Tyr_kinase_cat_dom"/>
</dbReference>
<keyword evidence="17" id="KW-1185">Reference proteome</keyword>
<dbReference type="Pfam" id="PF23598">
    <property type="entry name" value="LRR_14"/>
    <property type="match status" value="1"/>
</dbReference>
<dbReference type="FunFam" id="3.30.200.20:FF:000433">
    <property type="entry name" value="Predicted protein"/>
    <property type="match status" value="1"/>
</dbReference>
<name>A0A8K0I841_COCNU</name>
<feature type="compositionally biased region" description="Basic and acidic residues" evidence="12">
    <location>
        <begin position="881"/>
        <end position="896"/>
    </location>
</feature>
<reference evidence="16" key="2">
    <citation type="submission" date="2019-07" db="EMBL/GenBank/DDBJ databases">
        <authorList>
            <person name="Yang Y."/>
            <person name="Bocs S."/>
            <person name="Baudouin L."/>
        </authorList>
    </citation>
    <scope>NUCLEOTIDE SEQUENCE</scope>
    <source>
        <tissue evidence="16">Spear leaf of Hainan Tall coconut</tissue>
    </source>
</reference>
<dbReference type="OrthoDB" id="676979at2759"/>
<evidence type="ECO:0000259" key="15">
    <source>
        <dbReference type="PROSITE" id="PS50011"/>
    </source>
</evidence>
<evidence type="ECO:0000256" key="4">
    <source>
        <dbReference type="ARBA" id="ARBA00022614"/>
    </source>
</evidence>
<feature type="signal peptide" evidence="14">
    <location>
        <begin position="1"/>
        <end position="23"/>
    </location>
</feature>
<dbReference type="GO" id="GO:0005524">
    <property type="term" value="F:ATP binding"/>
    <property type="evidence" value="ECO:0007669"/>
    <property type="project" value="UniProtKB-KW"/>
</dbReference>
<dbReference type="Gene3D" id="3.30.200.20">
    <property type="entry name" value="Phosphorylase Kinase, domain 1"/>
    <property type="match status" value="1"/>
</dbReference>
<evidence type="ECO:0000256" key="3">
    <source>
        <dbReference type="ARBA" id="ARBA00022475"/>
    </source>
</evidence>
<dbReference type="Pfam" id="PF07714">
    <property type="entry name" value="PK_Tyr_Ser-Thr"/>
    <property type="match status" value="1"/>
</dbReference>
<evidence type="ECO:0000313" key="17">
    <source>
        <dbReference type="Proteomes" id="UP000797356"/>
    </source>
</evidence>
<dbReference type="Proteomes" id="UP000797356">
    <property type="component" value="Chromosome 5"/>
</dbReference>
<organism evidence="16 17">
    <name type="scientific">Cocos nucifera</name>
    <name type="common">Coconut palm</name>
    <dbReference type="NCBI Taxonomy" id="13894"/>
    <lineage>
        <taxon>Eukaryota</taxon>
        <taxon>Viridiplantae</taxon>
        <taxon>Streptophyta</taxon>
        <taxon>Embryophyta</taxon>
        <taxon>Tracheophyta</taxon>
        <taxon>Spermatophyta</taxon>
        <taxon>Magnoliopsida</taxon>
        <taxon>Liliopsida</taxon>
        <taxon>Arecaceae</taxon>
        <taxon>Arecoideae</taxon>
        <taxon>Cocoseae</taxon>
        <taxon>Attaleinae</taxon>
        <taxon>Cocos</taxon>
    </lineage>
</organism>
<accession>A0A8K0I841</accession>
<keyword evidence="13" id="KW-1133">Transmembrane helix</keyword>
<dbReference type="EMBL" id="CM017876">
    <property type="protein sequence ID" value="KAG1341884.1"/>
    <property type="molecule type" value="Genomic_DNA"/>
</dbReference>
<evidence type="ECO:0000256" key="8">
    <source>
        <dbReference type="ARBA" id="ARBA00022840"/>
    </source>
</evidence>
<keyword evidence="16" id="KW-0418">Kinase</keyword>
<evidence type="ECO:0000256" key="13">
    <source>
        <dbReference type="SAM" id="Phobius"/>
    </source>
</evidence>
<keyword evidence="10 16" id="KW-0675">Receptor</keyword>
<evidence type="ECO:0000256" key="7">
    <source>
        <dbReference type="ARBA" id="ARBA00022741"/>
    </source>
</evidence>
<keyword evidence="9 13" id="KW-0472">Membrane</keyword>
<keyword evidence="13" id="KW-0812">Transmembrane</keyword>
<dbReference type="GO" id="GO:0005886">
    <property type="term" value="C:plasma membrane"/>
    <property type="evidence" value="ECO:0007669"/>
    <property type="project" value="UniProtKB-SubCell"/>
</dbReference>
<dbReference type="AlphaFoldDB" id="A0A8K0I841"/>
<evidence type="ECO:0000256" key="5">
    <source>
        <dbReference type="ARBA" id="ARBA00022729"/>
    </source>
</evidence>
<feature type="domain" description="Protein kinase" evidence="15">
    <location>
        <begin position="524"/>
        <end position="808"/>
    </location>
</feature>
<dbReference type="Gene3D" id="1.10.510.10">
    <property type="entry name" value="Transferase(Phosphotransferase) domain 1"/>
    <property type="match status" value="1"/>
</dbReference>
<evidence type="ECO:0000256" key="6">
    <source>
        <dbReference type="ARBA" id="ARBA00022737"/>
    </source>
</evidence>
<dbReference type="SUPFAM" id="SSF52058">
    <property type="entry name" value="L domain-like"/>
    <property type="match status" value="1"/>
</dbReference>
<keyword evidence="16" id="KW-0808">Transferase</keyword>
<evidence type="ECO:0000256" key="9">
    <source>
        <dbReference type="ARBA" id="ARBA00023136"/>
    </source>
</evidence>
<evidence type="ECO:0000313" key="16">
    <source>
        <dbReference type="EMBL" id="KAG1341884.1"/>
    </source>
</evidence>
<evidence type="ECO:0000256" key="2">
    <source>
        <dbReference type="ARBA" id="ARBA00004236"/>
    </source>
</evidence>
<dbReference type="InterPro" id="IPR055414">
    <property type="entry name" value="LRR_R13L4/SHOC2-like"/>
</dbReference>
<evidence type="ECO:0000256" key="11">
    <source>
        <dbReference type="ARBA" id="ARBA00023180"/>
    </source>
</evidence>
<evidence type="ECO:0000256" key="10">
    <source>
        <dbReference type="ARBA" id="ARBA00023170"/>
    </source>
</evidence>
<dbReference type="PRINTS" id="PR00019">
    <property type="entry name" value="LEURICHRPT"/>
</dbReference>
<feature type="region of interest" description="Disordered" evidence="12">
    <location>
        <begin position="842"/>
        <end position="896"/>
    </location>
</feature>
<dbReference type="FunFam" id="1.10.510.10:FF:000448">
    <property type="entry name" value="Putative LRR receptor-like serine/threonine-protein kinase"/>
    <property type="match status" value="1"/>
</dbReference>
<keyword evidence="4" id="KW-0433">Leucine-rich repeat</keyword>
<feature type="chain" id="PRO_5035431451" evidence="14">
    <location>
        <begin position="24"/>
        <end position="896"/>
    </location>
</feature>
<sequence length="896" mass="96195">MPSPLEPFVLVLLAGVLFSPALGQNLTSTADLAGLYSLRASLGLRARDWRRRTDPCSAWTGVGCRAGRVVSLNISGLRRTRLGRLNPRFAVDGLQNLSRLESFNATGFALPGSIPDWFGRRLPPGFSTLDLSGAAVSGPIPYSLGNATGLAVLSLAGNAITGDIPPTLGQLSNLSVLDLSHNSLSGAIPPSLASLANLSYLDLSSNFLTGPIPLAFGTLSKLNTLILSNNSLAGSVPAQLGDLSSLASLDLSFNSLAGALPDDLKDLRNLRDLNLGNNSLSGLLASSLFSGLSRLRSVTLSHNNFSGALPDSLWSLSDLWFLDVSYNNLTGTLPDLVPAVANANASGAGFNLSSNLFYGSISTGFAVVFTRFSVADISDNYFQGTLPVNGRSKNFSFGSNCFRNASNQRNSTDCEEFYSQRGLPYDGPVTTGTAPAPTSSSGGKSNRNMEYILIGVIGGLLLIVILVLAIVLCVMRCGARKAEQRKTGGNAEPSGAQPTAVSVNLSAVGETYTYAQLVRATAEFSGTNLIKHGCSGDLYHGVLENGIPVVVKRIDVRMVRKEAHVVELELFSRGLHERLVPFLGHCLDNENEKLLVYKYVPNGDLSNALHRKSGQEEGLQSLDWIKRLKIAIGVAEALCYLHHECVPPLVHRDIQASSILLDDKFEVRLGSLSEVCTQEGEGHQNVITRILRLSQTSEQGISGSSTATCAYDVYCLGKVLLELVTGKLGISGSNDAATNEWIEQTLRYINIYEKELITKIVDPSMIIDEDHLEEVWAMAIVAKSCLNPKPSKRPLVRYILKALENPLKVVREENNSGSARLRATSSRGSWNAAFFGSWRRSSSDIVSVPGPPREEEILKRSGTSRSQGSGGESSFSHKRPSREIFPEPSGARDTED</sequence>
<dbReference type="FunFam" id="3.80.10.10:FF:000299">
    <property type="entry name" value="Piriformospora indica-insensitive protein 2"/>
    <property type="match status" value="1"/>
</dbReference>
<comment type="caution">
    <text evidence="16">The sequence shown here is derived from an EMBL/GenBank/DDBJ whole genome shotgun (WGS) entry which is preliminary data.</text>
</comment>
<evidence type="ECO:0000256" key="12">
    <source>
        <dbReference type="SAM" id="MobiDB-lite"/>
    </source>
</evidence>
<evidence type="ECO:0000256" key="14">
    <source>
        <dbReference type="SAM" id="SignalP"/>
    </source>
</evidence>
<dbReference type="PROSITE" id="PS50011">
    <property type="entry name" value="PROTEIN_KINASE_DOM"/>
    <property type="match status" value="1"/>
</dbReference>
<reference evidence="16" key="1">
    <citation type="journal article" date="2017" name="Gigascience">
        <title>The genome draft of coconut (Cocos nucifera).</title>
        <authorList>
            <person name="Xiao Y."/>
            <person name="Xu P."/>
            <person name="Fan H."/>
            <person name="Baudouin L."/>
            <person name="Xia W."/>
            <person name="Bocs S."/>
            <person name="Xu J."/>
            <person name="Li Q."/>
            <person name="Guo A."/>
            <person name="Zhou L."/>
            <person name="Li J."/>
            <person name="Wu Y."/>
            <person name="Ma Z."/>
            <person name="Armero A."/>
            <person name="Issali A.E."/>
            <person name="Liu N."/>
            <person name="Peng M."/>
            <person name="Yang Y."/>
        </authorList>
    </citation>
    <scope>NUCLEOTIDE SEQUENCE</scope>
    <source>
        <tissue evidence="16">Spear leaf of Hainan Tall coconut</tissue>
    </source>
</reference>
<dbReference type="InterPro" id="IPR000719">
    <property type="entry name" value="Prot_kinase_dom"/>
</dbReference>
<keyword evidence="3" id="KW-1003">Cell membrane</keyword>
<dbReference type="GO" id="GO:0004674">
    <property type="term" value="F:protein serine/threonine kinase activity"/>
    <property type="evidence" value="ECO:0007669"/>
    <property type="project" value="UniProtKB-EC"/>
</dbReference>
<dbReference type="SMART" id="SM00369">
    <property type="entry name" value="LRR_TYP"/>
    <property type="match status" value="6"/>
</dbReference>
<dbReference type="SUPFAM" id="SSF56112">
    <property type="entry name" value="Protein kinase-like (PK-like)"/>
    <property type="match status" value="1"/>
</dbReference>
<dbReference type="PANTHER" id="PTHR48056">
    <property type="entry name" value="LRR RECEPTOR-LIKE SERINE/THREONINE-PROTEIN KINASE-RELATED"/>
    <property type="match status" value="1"/>
</dbReference>
<evidence type="ECO:0000256" key="1">
    <source>
        <dbReference type="ARBA" id="ARBA00004167"/>
    </source>
</evidence>
<proteinExistence type="predicted"/>
<dbReference type="InterPro" id="IPR032675">
    <property type="entry name" value="LRR_dom_sf"/>
</dbReference>
<dbReference type="InterPro" id="IPR003591">
    <property type="entry name" value="Leu-rich_rpt_typical-subtyp"/>
</dbReference>